<dbReference type="PROSITE" id="PS50943">
    <property type="entry name" value="HTH_CROC1"/>
    <property type="match status" value="1"/>
</dbReference>
<dbReference type="Gene3D" id="1.25.40.10">
    <property type="entry name" value="Tetratricopeptide repeat domain"/>
    <property type="match status" value="1"/>
</dbReference>
<keyword evidence="1" id="KW-0175">Coiled coil</keyword>
<dbReference type="InterPro" id="IPR001387">
    <property type="entry name" value="Cro/C1-type_HTH"/>
</dbReference>
<evidence type="ECO:0000256" key="1">
    <source>
        <dbReference type="SAM" id="Coils"/>
    </source>
</evidence>
<organism evidence="3 4">
    <name type="scientific">Periweissella beninensis</name>
    <dbReference type="NCBI Taxonomy" id="504936"/>
    <lineage>
        <taxon>Bacteria</taxon>
        <taxon>Bacillati</taxon>
        <taxon>Bacillota</taxon>
        <taxon>Bacilli</taxon>
        <taxon>Lactobacillales</taxon>
        <taxon>Lactobacillaceae</taxon>
        <taxon>Periweissella</taxon>
    </lineage>
</organism>
<dbReference type="InterPro" id="IPR010982">
    <property type="entry name" value="Lambda_DNA-bd_dom_sf"/>
</dbReference>
<dbReference type="PANTHER" id="PTHR37038">
    <property type="entry name" value="TRANSCRIPTIONAL REGULATOR-RELATED"/>
    <property type="match status" value="1"/>
</dbReference>
<evidence type="ECO:0000313" key="4">
    <source>
        <dbReference type="Proteomes" id="UP001057481"/>
    </source>
</evidence>
<feature type="domain" description="HTH cro/C1-type" evidence="2">
    <location>
        <begin position="21"/>
        <end position="74"/>
    </location>
</feature>
<accession>A0ABT0VMZ3</accession>
<dbReference type="SUPFAM" id="SSF47413">
    <property type="entry name" value="lambda repressor-like DNA-binding domains"/>
    <property type="match status" value="1"/>
</dbReference>
<sequence length="287" mass="32480">MTANKKNKRRWILTNQLGSSLKEIRKQQKLSQKEVANGICAQSMLSAIETGKYMPNARLLLALCDRLAISLDEISLNSNFTISASQKFNKTLSKLCNEHKYVGLKTFLLDPVTIDNVQTAVEVQAYYYYLSVTNFQVDADLRFTEQNLKLSLSNDEKGTMQSTLTRLGLASLGLIQAKKGLSTSDTTLVIKAMTNIEQANYVENLNIIFYLVALTNYELKNIQGALKWVTKGIAYITGHNSHYMLANLYRLVAQIAKENEQADQQLEAQQRSNFLKNLFNEKINENF</sequence>
<reference evidence="3" key="1">
    <citation type="submission" date="2021-04" db="EMBL/GenBank/DDBJ databases">
        <title>Taxonomic assessment of Weissella genus.</title>
        <authorList>
            <person name="Fanelli F."/>
            <person name="Chieffi D."/>
            <person name="Dell'Aquila A."/>
            <person name="Gyu-Sung C."/>
            <person name="Franz C.M.A.P."/>
            <person name="Fusco V."/>
        </authorList>
    </citation>
    <scope>NUCLEOTIDE SEQUENCE</scope>
    <source>
        <strain evidence="3">LMG 25373</strain>
    </source>
</reference>
<dbReference type="SMART" id="SM00530">
    <property type="entry name" value="HTH_XRE"/>
    <property type="match status" value="1"/>
</dbReference>
<evidence type="ECO:0000313" key="3">
    <source>
        <dbReference type="EMBL" id="MCM2437782.1"/>
    </source>
</evidence>
<dbReference type="EMBL" id="JAGMVS010000068">
    <property type="protein sequence ID" value="MCM2437782.1"/>
    <property type="molecule type" value="Genomic_DNA"/>
</dbReference>
<dbReference type="Pfam" id="PF01381">
    <property type="entry name" value="HTH_3"/>
    <property type="match status" value="1"/>
</dbReference>
<dbReference type="Proteomes" id="UP001057481">
    <property type="component" value="Unassembled WGS sequence"/>
</dbReference>
<protein>
    <submittedName>
        <fullName evidence="3">Helix-turn-helix transcriptional regulator</fullName>
    </submittedName>
</protein>
<dbReference type="CDD" id="cd00093">
    <property type="entry name" value="HTH_XRE"/>
    <property type="match status" value="1"/>
</dbReference>
<evidence type="ECO:0000259" key="2">
    <source>
        <dbReference type="PROSITE" id="PS50943"/>
    </source>
</evidence>
<name>A0ABT0VMZ3_9LACO</name>
<dbReference type="InterPro" id="IPR011990">
    <property type="entry name" value="TPR-like_helical_dom_sf"/>
</dbReference>
<keyword evidence="4" id="KW-1185">Reference proteome</keyword>
<dbReference type="InterPro" id="IPR053163">
    <property type="entry name" value="HTH-type_regulator_Rgg"/>
</dbReference>
<comment type="caution">
    <text evidence="3">The sequence shown here is derived from an EMBL/GenBank/DDBJ whole genome shotgun (WGS) entry which is preliminary data.</text>
</comment>
<gene>
    <name evidence="3" type="ORF">KAK10_07655</name>
</gene>
<dbReference type="PANTHER" id="PTHR37038:SF14">
    <property type="entry name" value="TRANSCRIPTIONAL ACTIVATOR"/>
    <property type="match status" value="1"/>
</dbReference>
<proteinExistence type="predicted"/>
<feature type="coiled-coil region" evidence="1">
    <location>
        <begin position="245"/>
        <end position="272"/>
    </location>
</feature>